<proteinExistence type="predicted"/>
<name>A0ACC2AWK4_DIPCM</name>
<dbReference type="EMBL" id="CM055110">
    <property type="protein sequence ID" value="KAJ7521923.1"/>
    <property type="molecule type" value="Genomic_DNA"/>
</dbReference>
<protein>
    <submittedName>
        <fullName evidence="1">Uncharacterized protein</fullName>
    </submittedName>
</protein>
<evidence type="ECO:0000313" key="1">
    <source>
        <dbReference type="EMBL" id="KAJ7521923.1"/>
    </source>
</evidence>
<gene>
    <name evidence="1" type="ORF">O6H91_19G074900</name>
</gene>
<sequence length="781" mass="85753">MPNINGADKQGSAEKMRHGSSEGALTDGFERMDSLEREANHVKGLEQNIYPKVVTTAVTLRLAFQTIGIVYGDVGTSPLYVFDSIFPNGISVHKTADLLGATSLIIYTLFLITFIKYVFIVLRGNDRGEGGTFALYSLICRHANVSLLTKHNPEDRELSGFKLEEDEAKYRKPSRVQRLLESSSTAQTLLVIFTLLGTCMVIGDGVLTPSISVLSAVVGIKVQATTLSQATIVGISVGILVALFCLQRFGTDKVAFMFAPCVLVWFLMIGTIGIYNICKHEPGVLRAFNPYYMYEFFKANKKNGWIGLGGVVLCITGTEAMFADLGHFSVPAIQIGFTSIVFPSLLAAYLGQAAYLFKNPDAIGSTFYKSIPGAIYWPMFIVAVIAAVIASQAMISATFSIIKQSLALGCFPRVKVVYTSKKFTGQIYIPEMNWLIMIMCIIVTAGFGNTTQIGNAYGICVVAVMLVTTSLLTIIMLMIWRTNIFLVLAFALIFGSVELLYFSSVLYKFKDGGWLPLLFAGVFLAIMSVWHYGTVKRQEYETKNKLSMDWVIGLGSNFGVVRVPGVGLAYTKLAVGVPAIFSHYITNLPAMHSVLVFVCVKYLPISTVPEAERFLFRRVGPKAFGMYRAIVRYGYGDTGDDHEAFQSILLHHLKQFVTSNSLQMEAAATVADEDQAGKQLESSKLSIYPSNTSIVSCDNKGICDEGMAAETEAAFLERSIERGVVCILGQTELRASRDSSFVKGFLIDIAYSFLRKNSRESRLALNIPSEKLLKVGTINYI</sequence>
<reference evidence="2" key="1">
    <citation type="journal article" date="2024" name="Proc. Natl. Acad. Sci. U.S.A.">
        <title>Extraordinary preservation of gene collinearity over three hundred million years revealed in homosporous lycophytes.</title>
        <authorList>
            <person name="Li C."/>
            <person name="Wickell D."/>
            <person name="Kuo L.Y."/>
            <person name="Chen X."/>
            <person name="Nie B."/>
            <person name="Liao X."/>
            <person name="Peng D."/>
            <person name="Ji J."/>
            <person name="Jenkins J."/>
            <person name="Williams M."/>
            <person name="Shu S."/>
            <person name="Plott C."/>
            <person name="Barry K."/>
            <person name="Rajasekar S."/>
            <person name="Grimwood J."/>
            <person name="Han X."/>
            <person name="Sun S."/>
            <person name="Hou Z."/>
            <person name="He W."/>
            <person name="Dai G."/>
            <person name="Sun C."/>
            <person name="Schmutz J."/>
            <person name="Leebens-Mack J.H."/>
            <person name="Li F.W."/>
            <person name="Wang L."/>
        </authorList>
    </citation>
    <scope>NUCLEOTIDE SEQUENCE [LARGE SCALE GENOMIC DNA]</scope>
    <source>
        <strain evidence="2">cv. PW_Plant_1</strain>
    </source>
</reference>
<comment type="caution">
    <text evidence="1">The sequence shown here is derived from an EMBL/GenBank/DDBJ whole genome shotgun (WGS) entry which is preliminary data.</text>
</comment>
<dbReference type="Proteomes" id="UP001162992">
    <property type="component" value="Chromosome 19"/>
</dbReference>
<organism evidence="1 2">
    <name type="scientific">Diphasiastrum complanatum</name>
    <name type="common">Issler's clubmoss</name>
    <name type="synonym">Lycopodium complanatum</name>
    <dbReference type="NCBI Taxonomy" id="34168"/>
    <lineage>
        <taxon>Eukaryota</taxon>
        <taxon>Viridiplantae</taxon>
        <taxon>Streptophyta</taxon>
        <taxon>Embryophyta</taxon>
        <taxon>Tracheophyta</taxon>
        <taxon>Lycopodiopsida</taxon>
        <taxon>Lycopodiales</taxon>
        <taxon>Lycopodiaceae</taxon>
        <taxon>Lycopodioideae</taxon>
        <taxon>Diphasiastrum</taxon>
    </lineage>
</organism>
<keyword evidence="2" id="KW-1185">Reference proteome</keyword>
<evidence type="ECO:0000313" key="2">
    <source>
        <dbReference type="Proteomes" id="UP001162992"/>
    </source>
</evidence>
<accession>A0ACC2AWK4</accession>